<proteinExistence type="predicted"/>
<dbReference type="EC" id="2.3.2.31" evidence="2"/>
<name>A0A1L7X2F4_9HELO</name>
<dbReference type="InterPro" id="IPR044066">
    <property type="entry name" value="TRIAD_supradom"/>
</dbReference>
<feature type="compositionally biased region" description="Low complexity" evidence="10">
    <location>
        <begin position="147"/>
        <end position="163"/>
    </location>
</feature>
<sequence length="715" mass="82143">MMEITESNLSTSLQEAFTCYLAFLNHSQKLRESKLPRQGKGVETTADVSTQQHYQIRVAASETCLQYTGRIARRVYRWHNDPEEPGNDDSANVEVDVETLRTFLDEAPEFVDPFSGKWIQTNACSAGSHPTNDKAAMKEVEDLTGSQVQQEQRPPLQRQQPYRKIAHDYLEKKSRTRRSRTSLLHSQPSLGLHPNLPISPPSPVPTIQYRTSSERSSRSSIKYPPTPASSISDHEDDKTSITSDMATSFYSQPRWEYRDKEYAKQIEAEEKRRKEQVEKSYAEARRLADRMAREEKTRIQKQEQYARDLERQEREWADRMRRDREAAEKTQARWVMETTAREAKAKQRSEDQRRREQEEAAEKAASERRQKRHEEREKRHKEEREQKHEERKQSVDNEKKVRFGRERSSTDRIKRRSPSVSEERRRREAQTIAEDHRKKKEVEKKPKESKSKQVDCVSCMEPGNKKEMAVLPCDHAYCSECITGAFKSALKSHTPFKCCSTTISTANLTAHLSNSFIQKYNLLLLELSTKKPTYCSSPTCSKFIPPSSIHGPIATCTSCRTRTCVACTKQEHSGVCKEDKDGKKVEELAKKKGWKQCPKCSQILERTEGCLHMTCRCRAEWCYACLRDWDTCRSTCGRDGTGGGGLGVDFMGAGDDGGRLFDVGALRGNEDAWRRVVERNLEQRNQRNAAGRQERPGMGILPAVAMGLMMAMFED</sequence>
<dbReference type="PROSITE" id="PS00518">
    <property type="entry name" value="ZF_RING_1"/>
    <property type="match status" value="1"/>
</dbReference>
<dbReference type="STRING" id="576137.A0A1L7X2F4"/>
<dbReference type="CDD" id="cd22584">
    <property type="entry name" value="Rcat_RBR_unk"/>
    <property type="match status" value="1"/>
</dbReference>
<dbReference type="Gene3D" id="1.20.120.1750">
    <property type="match status" value="1"/>
</dbReference>
<feature type="domain" description="RING-type" evidence="12">
    <location>
        <begin position="452"/>
        <end position="640"/>
    </location>
</feature>
<evidence type="ECO:0000256" key="1">
    <source>
        <dbReference type="ARBA" id="ARBA00001798"/>
    </source>
</evidence>
<dbReference type="SUPFAM" id="SSF57850">
    <property type="entry name" value="RING/U-box"/>
    <property type="match status" value="2"/>
</dbReference>
<evidence type="ECO:0000256" key="10">
    <source>
        <dbReference type="SAM" id="MobiDB-lite"/>
    </source>
</evidence>
<feature type="compositionally biased region" description="Basic and acidic residues" evidence="10">
    <location>
        <begin position="339"/>
        <end position="412"/>
    </location>
</feature>
<feature type="region of interest" description="Disordered" evidence="10">
    <location>
        <begin position="288"/>
        <end position="447"/>
    </location>
</feature>
<evidence type="ECO:0000259" key="12">
    <source>
        <dbReference type="PROSITE" id="PS51873"/>
    </source>
</evidence>
<evidence type="ECO:0000256" key="7">
    <source>
        <dbReference type="ARBA" id="ARBA00022786"/>
    </source>
</evidence>
<evidence type="ECO:0000313" key="14">
    <source>
        <dbReference type="Proteomes" id="UP000184330"/>
    </source>
</evidence>
<dbReference type="SMART" id="SM00647">
    <property type="entry name" value="IBR"/>
    <property type="match status" value="2"/>
</dbReference>
<feature type="domain" description="RING-type" evidence="11">
    <location>
        <begin position="456"/>
        <end position="498"/>
    </location>
</feature>
<evidence type="ECO:0000256" key="5">
    <source>
        <dbReference type="ARBA" id="ARBA00022737"/>
    </source>
</evidence>
<dbReference type="PROSITE" id="PS51873">
    <property type="entry name" value="TRIAD"/>
    <property type="match status" value="1"/>
</dbReference>
<keyword evidence="4" id="KW-0479">Metal-binding</keyword>
<dbReference type="Gene3D" id="3.30.40.10">
    <property type="entry name" value="Zinc/RING finger domain, C3HC4 (zinc finger)"/>
    <property type="match status" value="1"/>
</dbReference>
<dbReference type="EMBL" id="FJOG01000013">
    <property type="protein sequence ID" value="CZR59200.1"/>
    <property type="molecule type" value="Genomic_DNA"/>
</dbReference>
<comment type="catalytic activity">
    <reaction evidence="1">
        <text>[E2 ubiquitin-conjugating enzyme]-S-ubiquitinyl-L-cysteine + [acceptor protein]-L-lysine = [E2 ubiquitin-conjugating enzyme]-L-cysteine + [acceptor protein]-N(6)-ubiquitinyl-L-lysine.</text>
        <dbReference type="EC" id="2.3.2.31"/>
    </reaction>
</comment>
<keyword evidence="5" id="KW-0677">Repeat</keyword>
<protein>
    <recommendedName>
        <fullName evidence="2">RBR-type E3 ubiquitin transferase</fullName>
        <ecNumber evidence="2">2.3.2.31</ecNumber>
    </recommendedName>
</protein>
<feature type="region of interest" description="Disordered" evidence="10">
    <location>
        <begin position="139"/>
        <end position="244"/>
    </location>
</feature>
<keyword evidence="7" id="KW-0833">Ubl conjugation pathway</keyword>
<dbReference type="Pfam" id="PF01485">
    <property type="entry name" value="IBR"/>
    <property type="match status" value="1"/>
</dbReference>
<evidence type="ECO:0000256" key="6">
    <source>
        <dbReference type="ARBA" id="ARBA00022771"/>
    </source>
</evidence>
<keyword evidence="3" id="KW-0808">Transferase</keyword>
<evidence type="ECO:0000256" key="2">
    <source>
        <dbReference type="ARBA" id="ARBA00012251"/>
    </source>
</evidence>
<dbReference type="Proteomes" id="UP000184330">
    <property type="component" value="Unassembled WGS sequence"/>
</dbReference>
<evidence type="ECO:0000259" key="11">
    <source>
        <dbReference type="PROSITE" id="PS50089"/>
    </source>
</evidence>
<dbReference type="GO" id="GO:0008270">
    <property type="term" value="F:zinc ion binding"/>
    <property type="evidence" value="ECO:0007669"/>
    <property type="project" value="UniProtKB-KW"/>
</dbReference>
<evidence type="ECO:0000256" key="8">
    <source>
        <dbReference type="ARBA" id="ARBA00022833"/>
    </source>
</evidence>
<dbReference type="InterPro" id="IPR017907">
    <property type="entry name" value="Znf_RING_CS"/>
</dbReference>
<keyword evidence="14" id="KW-1185">Reference proteome</keyword>
<evidence type="ECO:0000256" key="9">
    <source>
        <dbReference type="PROSITE-ProRule" id="PRU00175"/>
    </source>
</evidence>
<keyword evidence="6 9" id="KW-0863">Zinc-finger</keyword>
<dbReference type="InterPro" id="IPR002867">
    <property type="entry name" value="IBR_dom"/>
</dbReference>
<dbReference type="OrthoDB" id="10009520at2759"/>
<accession>A0A1L7X2F4</accession>
<dbReference type="PROSITE" id="PS50089">
    <property type="entry name" value="ZF_RING_2"/>
    <property type="match status" value="1"/>
</dbReference>
<gene>
    <name evidence="13" type="ORF">PAC_09092</name>
</gene>
<dbReference type="GO" id="GO:0016567">
    <property type="term" value="P:protein ubiquitination"/>
    <property type="evidence" value="ECO:0007669"/>
    <property type="project" value="InterPro"/>
</dbReference>
<dbReference type="InterPro" id="IPR031127">
    <property type="entry name" value="E3_UB_ligase_RBR"/>
</dbReference>
<dbReference type="InterPro" id="IPR001841">
    <property type="entry name" value="Znf_RING"/>
</dbReference>
<reference evidence="13 14" key="1">
    <citation type="submission" date="2016-03" db="EMBL/GenBank/DDBJ databases">
        <authorList>
            <person name="Ploux O."/>
        </authorList>
    </citation>
    <scope>NUCLEOTIDE SEQUENCE [LARGE SCALE GENOMIC DNA]</scope>
    <source>
        <strain evidence="13 14">UAMH 11012</strain>
    </source>
</reference>
<evidence type="ECO:0000313" key="13">
    <source>
        <dbReference type="EMBL" id="CZR59200.1"/>
    </source>
</evidence>
<evidence type="ECO:0000256" key="3">
    <source>
        <dbReference type="ARBA" id="ARBA00022679"/>
    </source>
</evidence>
<feature type="compositionally biased region" description="Basic and acidic residues" evidence="10">
    <location>
        <begin position="421"/>
        <end position="447"/>
    </location>
</feature>
<dbReference type="Pfam" id="PF22191">
    <property type="entry name" value="IBR_1"/>
    <property type="match status" value="1"/>
</dbReference>
<feature type="compositionally biased region" description="Basic and acidic residues" evidence="10">
    <location>
        <begin position="288"/>
        <end position="331"/>
    </location>
</feature>
<dbReference type="PANTHER" id="PTHR11685">
    <property type="entry name" value="RBR FAMILY RING FINGER AND IBR DOMAIN-CONTAINING"/>
    <property type="match status" value="1"/>
</dbReference>
<keyword evidence="8" id="KW-0862">Zinc</keyword>
<evidence type="ECO:0000256" key="4">
    <source>
        <dbReference type="ARBA" id="ARBA00022723"/>
    </source>
</evidence>
<organism evidence="13 14">
    <name type="scientific">Phialocephala subalpina</name>
    <dbReference type="NCBI Taxonomy" id="576137"/>
    <lineage>
        <taxon>Eukaryota</taxon>
        <taxon>Fungi</taxon>
        <taxon>Dikarya</taxon>
        <taxon>Ascomycota</taxon>
        <taxon>Pezizomycotina</taxon>
        <taxon>Leotiomycetes</taxon>
        <taxon>Helotiales</taxon>
        <taxon>Mollisiaceae</taxon>
        <taxon>Phialocephala</taxon>
        <taxon>Phialocephala fortinii species complex</taxon>
    </lineage>
</organism>
<dbReference type="AlphaFoldDB" id="A0A1L7X2F4"/>
<dbReference type="GO" id="GO:0061630">
    <property type="term" value="F:ubiquitin protein ligase activity"/>
    <property type="evidence" value="ECO:0007669"/>
    <property type="project" value="UniProtKB-EC"/>
</dbReference>
<dbReference type="CDD" id="cd20335">
    <property type="entry name" value="BRcat_RBR"/>
    <property type="match status" value="1"/>
</dbReference>
<dbReference type="InterPro" id="IPR013083">
    <property type="entry name" value="Znf_RING/FYVE/PHD"/>
</dbReference>